<protein>
    <recommendedName>
        <fullName evidence="1">MULE transposase domain-containing protein</fullName>
    </recommendedName>
</protein>
<organism evidence="2 3">
    <name type="scientific">Stereocaulon virgatum</name>
    <dbReference type="NCBI Taxonomy" id="373712"/>
    <lineage>
        <taxon>Eukaryota</taxon>
        <taxon>Fungi</taxon>
        <taxon>Dikarya</taxon>
        <taxon>Ascomycota</taxon>
        <taxon>Pezizomycotina</taxon>
        <taxon>Lecanoromycetes</taxon>
        <taxon>OSLEUM clade</taxon>
        <taxon>Lecanoromycetidae</taxon>
        <taxon>Lecanorales</taxon>
        <taxon>Lecanorineae</taxon>
        <taxon>Stereocaulaceae</taxon>
        <taxon>Stereocaulon</taxon>
    </lineage>
</organism>
<dbReference type="InterPro" id="IPR018289">
    <property type="entry name" value="MULE_transposase_dom"/>
</dbReference>
<dbReference type="EMBL" id="JBEFKJ010000004">
    <property type="protein sequence ID" value="KAL2046244.1"/>
    <property type="molecule type" value="Genomic_DNA"/>
</dbReference>
<name>A0ABR4AKE6_9LECA</name>
<dbReference type="InterPro" id="IPR052579">
    <property type="entry name" value="Zinc_finger_SWIM"/>
</dbReference>
<evidence type="ECO:0000259" key="1">
    <source>
        <dbReference type="Pfam" id="PF10551"/>
    </source>
</evidence>
<evidence type="ECO:0000313" key="3">
    <source>
        <dbReference type="Proteomes" id="UP001590950"/>
    </source>
</evidence>
<keyword evidence="3" id="KW-1185">Reference proteome</keyword>
<sequence>MVTLECTRHGKKTRNTRGLSELDRQRHATRTSFLECPDKVKLRYRIRTSDWRLNITANEHNHAMLEDPFQLQEHQCRDPDRAAACAEGVGLRETHQPYSAARRIMAVKGLHLGQQEYYNLVRLDKARTPAQEVQYALSTLETRGYHVRIKEKYLVDQNERHTQEVQFFFFCNMEQVLFARRFASQSLVITDATFTTNANGLPLSIIVCVTNTLRSFPIAHCFVASESADAFVFMNECMRELFFYDSCLGPAVILGDFAAGLTAAMAMRQRLNVSGVGMEVVYELTARLDEAGSSLFLQLCNWHAAEAIKKRLIREGYPKDVRDELVDKIWKWIKSPTIPDIATNRQSLIDDMRVKGSDYIVSYYMPRESQFVKAYTRKHPIIKGSCNRHTPISQSIEKTTEAIEVLLVTHKDEIEKQKKNLPRSIDGSRKAFEKISPYMTHQAIDLVLREWNKAKKWYLDFVDGKVERHRGSAVGKHAICHCNMVCHVLAGCSTYYPKISLSRSPHPPPVAIQCHRAGGKMGNES</sequence>
<comment type="caution">
    <text evidence="2">The sequence shown here is derived from an EMBL/GenBank/DDBJ whole genome shotgun (WGS) entry which is preliminary data.</text>
</comment>
<dbReference type="Pfam" id="PF10551">
    <property type="entry name" value="MULE"/>
    <property type="match status" value="1"/>
</dbReference>
<dbReference type="Proteomes" id="UP001590950">
    <property type="component" value="Unassembled WGS sequence"/>
</dbReference>
<feature type="domain" description="MULE transposase" evidence="1">
    <location>
        <begin position="188"/>
        <end position="266"/>
    </location>
</feature>
<dbReference type="PANTHER" id="PTHR31569">
    <property type="entry name" value="SWIM-TYPE DOMAIN-CONTAINING PROTEIN"/>
    <property type="match status" value="1"/>
</dbReference>
<evidence type="ECO:0000313" key="2">
    <source>
        <dbReference type="EMBL" id="KAL2046244.1"/>
    </source>
</evidence>
<gene>
    <name evidence="2" type="ORF">N7G274_001691</name>
</gene>
<accession>A0ABR4AKE6</accession>
<proteinExistence type="predicted"/>
<reference evidence="2 3" key="1">
    <citation type="submission" date="2024-09" db="EMBL/GenBank/DDBJ databases">
        <title>Rethinking Asexuality: The Enigmatic Case of Functional Sexual Genes in Lepraria (Stereocaulaceae).</title>
        <authorList>
            <person name="Doellman M."/>
            <person name="Sun Y."/>
            <person name="Barcenas-Pena A."/>
            <person name="Lumbsch H.T."/>
            <person name="Grewe F."/>
        </authorList>
    </citation>
    <scope>NUCLEOTIDE SEQUENCE [LARGE SCALE GENOMIC DNA]</scope>
    <source>
        <strain evidence="2 3">Mercado 3170</strain>
    </source>
</reference>
<dbReference type="PANTHER" id="PTHR31569:SF4">
    <property type="entry name" value="SWIM-TYPE DOMAIN-CONTAINING PROTEIN"/>
    <property type="match status" value="1"/>
</dbReference>